<organism evidence="1 2">
    <name type="scientific">Xylanibacter ruminicola</name>
    <name type="common">Prevotella ruminicola</name>
    <dbReference type="NCBI Taxonomy" id="839"/>
    <lineage>
        <taxon>Bacteria</taxon>
        <taxon>Pseudomonadati</taxon>
        <taxon>Bacteroidota</taxon>
        <taxon>Bacteroidia</taxon>
        <taxon>Bacteroidales</taxon>
        <taxon>Prevotellaceae</taxon>
        <taxon>Xylanibacter</taxon>
    </lineage>
</organism>
<dbReference type="EMBL" id="SUYC01000028">
    <property type="protein sequence ID" value="MBE6272194.1"/>
    <property type="molecule type" value="Genomic_DNA"/>
</dbReference>
<sequence>MGKKQYTTKNREEVFKEKADKGYGICHSQTCEQRGHCLHALLCSYVPQDRYYTTCVNLNNPLMQTAQCPAYLSDQPVRMPLGISNIYYDMPARIASPLKQHLIAYFNRKRYYEYHFGRRPVSPVHEQYIRQAALRYGWQHPIEFNGYVEDYLW</sequence>
<reference evidence="1" key="1">
    <citation type="submission" date="2019-04" db="EMBL/GenBank/DDBJ databases">
        <title>Evolution of Biomass-Degrading Anaerobic Consortia Revealed by Metagenomics.</title>
        <authorList>
            <person name="Peng X."/>
        </authorList>
    </citation>
    <scope>NUCLEOTIDE SEQUENCE</scope>
    <source>
        <strain evidence="1">SIG140</strain>
    </source>
</reference>
<evidence type="ECO:0000313" key="1">
    <source>
        <dbReference type="EMBL" id="MBE6272194.1"/>
    </source>
</evidence>
<name>A0A9D5S9G8_XYLRU</name>
<proteinExistence type="predicted"/>
<accession>A0A9D5S9G8</accession>
<protein>
    <submittedName>
        <fullName evidence="1">Uncharacterized protein</fullName>
    </submittedName>
</protein>
<dbReference type="Pfam" id="PF19555">
    <property type="entry name" value="DUF6078"/>
    <property type="match status" value="1"/>
</dbReference>
<gene>
    <name evidence="1" type="ORF">E7101_14825</name>
</gene>
<comment type="caution">
    <text evidence="1">The sequence shown here is derived from an EMBL/GenBank/DDBJ whole genome shotgun (WGS) entry which is preliminary data.</text>
</comment>
<dbReference type="Proteomes" id="UP000806522">
    <property type="component" value="Unassembled WGS sequence"/>
</dbReference>
<evidence type="ECO:0000313" key="2">
    <source>
        <dbReference type="Proteomes" id="UP000806522"/>
    </source>
</evidence>
<dbReference type="InterPro" id="IPR045724">
    <property type="entry name" value="DUF6078"/>
</dbReference>
<dbReference type="AlphaFoldDB" id="A0A9D5S9G8"/>